<organism evidence="1 2">
    <name type="scientific">Datura stramonium</name>
    <name type="common">Jimsonweed</name>
    <name type="synonym">Common thornapple</name>
    <dbReference type="NCBI Taxonomy" id="4076"/>
    <lineage>
        <taxon>Eukaryota</taxon>
        <taxon>Viridiplantae</taxon>
        <taxon>Streptophyta</taxon>
        <taxon>Embryophyta</taxon>
        <taxon>Tracheophyta</taxon>
        <taxon>Spermatophyta</taxon>
        <taxon>Magnoliopsida</taxon>
        <taxon>eudicotyledons</taxon>
        <taxon>Gunneridae</taxon>
        <taxon>Pentapetalae</taxon>
        <taxon>asterids</taxon>
        <taxon>lamiids</taxon>
        <taxon>Solanales</taxon>
        <taxon>Solanaceae</taxon>
        <taxon>Solanoideae</taxon>
        <taxon>Datureae</taxon>
        <taxon>Datura</taxon>
    </lineage>
</organism>
<evidence type="ECO:0000313" key="1">
    <source>
        <dbReference type="EMBL" id="MCD7472509.1"/>
    </source>
</evidence>
<comment type="caution">
    <text evidence="1">The sequence shown here is derived from an EMBL/GenBank/DDBJ whole genome shotgun (WGS) entry which is preliminary data.</text>
</comment>
<protein>
    <submittedName>
        <fullName evidence="1">Uncharacterized protein</fullName>
    </submittedName>
</protein>
<sequence length="150" mass="16723">MECARQPCPSATTEAQRLLPRAMEGMQQLPSRRVGMCYTEDLALCLARNSPLLGAMACARQPCPSTAAGAQQLLPRAMAGMQQLPSRRFGMCYMTVARRDATRLPKWEKVGFSTSTRKRKIKSQAKFIKELGKHLTTINTLYFDVIAVKL</sequence>
<evidence type="ECO:0000313" key="2">
    <source>
        <dbReference type="Proteomes" id="UP000823775"/>
    </source>
</evidence>
<proteinExistence type="predicted"/>
<accession>A0ABS8TPM0</accession>
<reference evidence="1 2" key="1">
    <citation type="journal article" date="2021" name="BMC Genomics">
        <title>Datura genome reveals duplications of psychoactive alkaloid biosynthetic genes and high mutation rate following tissue culture.</title>
        <authorList>
            <person name="Rajewski A."/>
            <person name="Carter-House D."/>
            <person name="Stajich J."/>
            <person name="Litt A."/>
        </authorList>
    </citation>
    <scope>NUCLEOTIDE SEQUENCE [LARGE SCALE GENOMIC DNA]</scope>
    <source>
        <strain evidence="1">AR-01</strain>
    </source>
</reference>
<name>A0ABS8TPM0_DATST</name>
<dbReference type="Proteomes" id="UP000823775">
    <property type="component" value="Unassembled WGS sequence"/>
</dbReference>
<keyword evidence="2" id="KW-1185">Reference proteome</keyword>
<dbReference type="EMBL" id="JACEIK010001837">
    <property type="protein sequence ID" value="MCD7472509.1"/>
    <property type="molecule type" value="Genomic_DNA"/>
</dbReference>
<gene>
    <name evidence="1" type="ORF">HAX54_013767</name>
</gene>